<evidence type="ECO:0000313" key="3">
    <source>
        <dbReference type="Proteomes" id="UP000075714"/>
    </source>
</evidence>
<comment type="caution">
    <text evidence="2">The sequence shown here is derived from an EMBL/GenBank/DDBJ whole genome shotgun (WGS) entry which is preliminary data.</text>
</comment>
<organism evidence="2 3">
    <name type="scientific">Gonium pectorale</name>
    <name type="common">Green alga</name>
    <dbReference type="NCBI Taxonomy" id="33097"/>
    <lineage>
        <taxon>Eukaryota</taxon>
        <taxon>Viridiplantae</taxon>
        <taxon>Chlorophyta</taxon>
        <taxon>core chlorophytes</taxon>
        <taxon>Chlorophyceae</taxon>
        <taxon>CS clade</taxon>
        <taxon>Chlamydomonadales</taxon>
        <taxon>Volvocaceae</taxon>
        <taxon>Gonium</taxon>
    </lineage>
</organism>
<feature type="compositionally biased region" description="Acidic residues" evidence="1">
    <location>
        <begin position="87"/>
        <end position="96"/>
    </location>
</feature>
<accession>A0A150H2B6</accession>
<feature type="region of interest" description="Disordered" evidence="1">
    <location>
        <begin position="54"/>
        <end position="160"/>
    </location>
</feature>
<evidence type="ECO:0000256" key="1">
    <source>
        <dbReference type="SAM" id="MobiDB-lite"/>
    </source>
</evidence>
<dbReference type="AlphaFoldDB" id="A0A150H2B6"/>
<keyword evidence="3" id="KW-1185">Reference proteome</keyword>
<dbReference type="EMBL" id="LSYV01000002">
    <property type="protein sequence ID" value="KXZ56297.1"/>
    <property type="molecule type" value="Genomic_DNA"/>
</dbReference>
<dbReference type="OrthoDB" id="75833at2759"/>
<proteinExistence type="predicted"/>
<protein>
    <submittedName>
        <fullName evidence="2">Uncharacterized protein</fullName>
    </submittedName>
</protein>
<gene>
    <name evidence="2" type="ORF">GPECTOR_1g261</name>
</gene>
<reference evidence="3" key="1">
    <citation type="journal article" date="2016" name="Nat. Commun.">
        <title>The Gonium pectorale genome demonstrates co-option of cell cycle regulation during the evolution of multicellularity.</title>
        <authorList>
            <person name="Hanschen E.R."/>
            <person name="Marriage T.N."/>
            <person name="Ferris P.J."/>
            <person name="Hamaji T."/>
            <person name="Toyoda A."/>
            <person name="Fujiyama A."/>
            <person name="Neme R."/>
            <person name="Noguchi H."/>
            <person name="Minakuchi Y."/>
            <person name="Suzuki M."/>
            <person name="Kawai-Toyooka H."/>
            <person name="Smith D.R."/>
            <person name="Sparks H."/>
            <person name="Anderson J."/>
            <person name="Bakaric R."/>
            <person name="Luria V."/>
            <person name="Karger A."/>
            <person name="Kirschner M.W."/>
            <person name="Durand P.M."/>
            <person name="Michod R.E."/>
            <person name="Nozaki H."/>
            <person name="Olson B.J."/>
        </authorList>
    </citation>
    <scope>NUCLEOTIDE SEQUENCE [LARGE SCALE GENOMIC DNA]</scope>
    <source>
        <strain evidence="3">NIES-2863</strain>
    </source>
</reference>
<evidence type="ECO:0000313" key="2">
    <source>
        <dbReference type="EMBL" id="KXZ56297.1"/>
    </source>
</evidence>
<feature type="compositionally biased region" description="Basic and acidic residues" evidence="1">
    <location>
        <begin position="54"/>
        <end position="67"/>
    </location>
</feature>
<name>A0A150H2B6_GONPE</name>
<feature type="compositionally biased region" description="Basic residues" evidence="1">
    <location>
        <begin position="138"/>
        <end position="160"/>
    </location>
</feature>
<sequence length="160" mass="18802">MEQLVKLLLDQPEVAELEIGDQVHRKPGEKPYRTLRKEMLRQIVTNTKRRVHERVLRKIKDSEDFPHVELSSPKAPPVPPPRRQQQVEEEQAEEEPGPQASLSSNDDAYVDMWENEEDEEPLQKDSAVLRELAQRVSKLSKRKGKKQKKRRRERVKKAEL</sequence>
<dbReference type="Proteomes" id="UP000075714">
    <property type="component" value="Unassembled WGS sequence"/>
</dbReference>